<organism evidence="1 2">
    <name type="scientific">Glossina brevipalpis</name>
    <dbReference type="NCBI Taxonomy" id="37001"/>
    <lineage>
        <taxon>Eukaryota</taxon>
        <taxon>Metazoa</taxon>
        <taxon>Ecdysozoa</taxon>
        <taxon>Arthropoda</taxon>
        <taxon>Hexapoda</taxon>
        <taxon>Insecta</taxon>
        <taxon>Pterygota</taxon>
        <taxon>Neoptera</taxon>
        <taxon>Endopterygota</taxon>
        <taxon>Diptera</taxon>
        <taxon>Brachycera</taxon>
        <taxon>Muscomorpha</taxon>
        <taxon>Hippoboscoidea</taxon>
        <taxon>Glossinidae</taxon>
        <taxon>Glossina</taxon>
    </lineage>
</organism>
<reference evidence="1" key="2">
    <citation type="submission" date="2020-05" db="UniProtKB">
        <authorList>
            <consortium name="EnsemblMetazoa"/>
        </authorList>
    </citation>
    <scope>IDENTIFICATION</scope>
    <source>
        <strain evidence="1">IAEA</strain>
    </source>
</reference>
<proteinExistence type="predicted"/>
<keyword evidence="2" id="KW-1185">Reference proteome</keyword>
<dbReference type="Proteomes" id="UP000091820">
    <property type="component" value="Unassembled WGS sequence"/>
</dbReference>
<evidence type="ECO:0000313" key="2">
    <source>
        <dbReference type="Proteomes" id="UP000091820"/>
    </source>
</evidence>
<protein>
    <submittedName>
        <fullName evidence="1">Uncharacterized protein</fullName>
    </submittedName>
</protein>
<dbReference type="VEuPathDB" id="VectorBase:GBRI044224"/>
<sequence>MGLRVVGIVPCTCQCWHGPKAPKLSTIGSNARANAVPYVINTNTAPSCEECKRKLDQEQQIQMQQHHINCAFNAQQSQQHQHLPHCLSMQCSSLMNPSNATTTNNQLYNVPPPSMIPSILPAVLQTGQNANVSQKFLLTSANTAASNAVLTTVPFGMQGFMAPTLTNANGSLTLLPSNQIPPGNQNCLPNAIASTMQSKNSTTHDTLTMKSIKESALTKKVPTLRSTAAAALTAQKKVNKINLKENT</sequence>
<evidence type="ECO:0000313" key="1">
    <source>
        <dbReference type="EnsemblMetazoa" id="GBRI044224-PA"/>
    </source>
</evidence>
<reference evidence="2" key="1">
    <citation type="submission" date="2014-03" db="EMBL/GenBank/DDBJ databases">
        <authorList>
            <person name="Aksoy S."/>
            <person name="Warren W."/>
            <person name="Wilson R.K."/>
        </authorList>
    </citation>
    <scope>NUCLEOTIDE SEQUENCE [LARGE SCALE GENOMIC DNA]</scope>
    <source>
        <strain evidence="2">IAEA</strain>
    </source>
</reference>
<accession>A0A1A9X4Q1</accession>
<dbReference type="AlphaFoldDB" id="A0A1A9X4Q1"/>
<name>A0A1A9X4Q1_9MUSC</name>
<dbReference type="EnsemblMetazoa" id="GBRI044224-RA">
    <property type="protein sequence ID" value="GBRI044224-PA"/>
    <property type="gene ID" value="GBRI044224"/>
</dbReference>